<reference evidence="3" key="1">
    <citation type="journal article" date="2019" name="Int. J. Syst. Evol. Microbiol.">
        <title>The Global Catalogue of Microorganisms (GCM) 10K type strain sequencing project: providing services to taxonomists for standard genome sequencing and annotation.</title>
        <authorList>
            <consortium name="The Broad Institute Genomics Platform"/>
            <consortium name="The Broad Institute Genome Sequencing Center for Infectious Disease"/>
            <person name="Wu L."/>
            <person name="Ma J."/>
        </authorList>
    </citation>
    <scope>NUCLEOTIDE SEQUENCE [LARGE SCALE GENOMIC DNA]</scope>
    <source>
        <strain evidence="3">KCTC 42473</strain>
    </source>
</reference>
<dbReference type="PANTHER" id="PTHR45527">
    <property type="entry name" value="NONRIBOSOMAL PEPTIDE SYNTHETASE"/>
    <property type="match status" value="1"/>
</dbReference>
<dbReference type="EMBL" id="JBHRXY010000011">
    <property type="protein sequence ID" value="MFC3630527.1"/>
    <property type="molecule type" value="Genomic_DNA"/>
</dbReference>
<protein>
    <submittedName>
        <fullName evidence="2">Condensation domain-containing protein</fullName>
    </submittedName>
</protein>
<dbReference type="RefSeq" id="WP_377762292.1">
    <property type="nucleotide sequence ID" value="NZ_JBHRXY010000011.1"/>
</dbReference>
<evidence type="ECO:0000313" key="3">
    <source>
        <dbReference type="Proteomes" id="UP001595539"/>
    </source>
</evidence>
<comment type="caution">
    <text evidence="2">The sequence shown here is derived from an EMBL/GenBank/DDBJ whole genome shotgun (WGS) entry which is preliminary data.</text>
</comment>
<dbReference type="Pfam" id="PF00668">
    <property type="entry name" value="Condensation"/>
    <property type="match status" value="1"/>
</dbReference>
<evidence type="ECO:0000313" key="2">
    <source>
        <dbReference type="EMBL" id="MFC3630527.1"/>
    </source>
</evidence>
<keyword evidence="3" id="KW-1185">Reference proteome</keyword>
<name>A0ABV7U6N4_9RHOB</name>
<dbReference type="Gene3D" id="3.30.559.10">
    <property type="entry name" value="Chloramphenicol acetyltransferase-like domain"/>
    <property type="match status" value="1"/>
</dbReference>
<evidence type="ECO:0000259" key="1">
    <source>
        <dbReference type="Pfam" id="PF00668"/>
    </source>
</evidence>
<proteinExistence type="predicted"/>
<organism evidence="2 3">
    <name type="scientific">Paracoccus angustae</name>
    <dbReference type="NCBI Taxonomy" id="1671480"/>
    <lineage>
        <taxon>Bacteria</taxon>
        <taxon>Pseudomonadati</taxon>
        <taxon>Pseudomonadota</taxon>
        <taxon>Alphaproteobacteria</taxon>
        <taxon>Rhodobacterales</taxon>
        <taxon>Paracoccaceae</taxon>
        <taxon>Paracoccus</taxon>
    </lineage>
</organism>
<accession>A0ABV7U6N4</accession>
<dbReference type="Proteomes" id="UP001595539">
    <property type="component" value="Unassembled WGS sequence"/>
</dbReference>
<feature type="domain" description="Condensation" evidence="1">
    <location>
        <begin position="12"/>
        <end position="357"/>
    </location>
</feature>
<dbReference type="InterPro" id="IPR023213">
    <property type="entry name" value="CAT-like_dom_sf"/>
</dbReference>
<dbReference type="PANTHER" id="PTHR45527:SF1">
    <property type="entry name" value="FATTY ACID SYNTHASE"/>
    <property type="match status" value="1"/>
</dbReference>
<gene>
    <name evidence="2" type="ORF">ACFOM8_13845</name>
</gene>
<dbReference type="SUPFAM" id="SSF52777">
    <property type="entry name" value="CoA-dependent acyltransferases"/>
    <property type="match status" value="2"/>
</dbReference>
<dbReference type="Gene3D" id="3.30.559.30">
    <property type="entry name" value="Nonribosomal peptide synthetase, condensation domain"/>
    <property type="match status" value="1"/>
</dbReference>
<dbReference type="InterPro" id="IPR001242">
    <property type="entry name" value="Condensation_dom"/>
</dbReference>
<sequence>MEPTTQGGGWLYLTPGQLDFWEEYLAHPGQPVSTVAHLTRIEGGADPAALVRALQRVAAETDVLSLRFAPGPGGRPAQRVDPAARPVLRQIDLRGDPDPEGRARALMARDLARPLDLGGGGAGAMWLVRTGPRAWLWYCRGHHIFLDGYAMALIERRAAQLYAHLACGAPEGQPFARFADYLAEEAGYAASDRNAAARDFWRGRLASAPLPPRIRKGSEDYPAHPRSATADLSHLAGRLRDAALRHDLGWPDLLIALAALWLRRNGTGPGTDGERILWLPLMGRMGSVSARVPAMVLNIVPWHLPEARQAPLAETLAGLAADLKAIRRHGRCRIERIAADAGLAANERFFFSPLLNVMPFDPAVFPGCDTRREVLAAGPGDGFNVTVTADSRGGAMMLHLEADPALTDAACFSRHAAGLPRFLGAALEASGGTLVADLLAVPA</sequence>